<evidence type="ECO:0000313" key="2">
    <source>
        <dbReference type="EMBL" id="KAK3195643.1"/>
    </source>
</evidence>
<feature type="region of interest" description="Disordered" evidence="1">
    <location>
        <begin position="87"/>
        <end position="136"/>
    </location>
</feature>
<reference evidence="2" key="1">
    <citation type="journal article" date="2023" name="Plant J.">
        <title>Genome sequences and population genomics provide insights into the demographic history, inbreeding, and mutation load of two 'living fossil' tree species of Dipteronia.</title>
        <authorList>
            <person name="Feng Y."/>
            <person name="Comes H.P."/>
            <person name="Chen J."/>
            <person name="Zhu S."/>
            <person name="Lu R."/>
            <person name="Zhang X."/>
            <person name="Li P."/>
            <person name="Qiu J."/>
            <person name="Olsen K.M."/>
            <person name="Qiu Y."/>
        </authorList>
    </citation>
    <scope>NUCLEOTIDE SEQUENCE</scope>
    <source>
        <strain evidence="2">NBL</strain>
    </source>
</reference>
<organism evidence="2 3">
    <name type="scientific">Dipteronia sinensis</name>
    <dbReference type="NCBI Taxonomy" id="43782"/>
    <lineage>
        <taxon>Eukaryota</taxon>
        <taxon>Viridiplantae</taxon>
        <taxon>Streptophyta</taxon>
        <taxon>Embryophyta</taxon>
        <taxon>Tracheophyta</taxon>
        <taxon>Spermatophyta</taxon>
        <taxon>Magnoliopsida</taxon>
        <taxon>eudicotyledons</taxon>
        <taxon>Gunneridae</taxon>
        <taxon>Pentapetalae</taxon>
        <taxon>rosids</taxon>
        <taxon>malvids</taxon>
        <taxon>Sapindales</taxon>
        <taxon>Sapindaceae</taxon>
        <taxon>Hippocastanoideae</taxon>
        <taxon>Acereae</taxon>
        <taxon>Dipteronia</taxon>
    </lineage>
</organism>
<gene>
    <name evidence="2" type="ORF">Dsin_026953</name>
</gene>
<proteinExistence type="predicted"/>
<sequence length="136" mass="15225">MLKSVPENEINWNHLFTEVFDSSSAAETFSNPSPHDSVKEIENMLFKDDNLDFEPNQQSLDDFFSFILVDSSCSSKLLADLPVDSSGFGDAAATDKNPNVSDESEEVYTNNEDNKNDNIDNDESYNNNDDDPVSKK</sequence>
<dbReference type="Proteomes" id="UP001281410">
    <property type="component" value="Unassembled WGS sequence"/>
</dbReference>
<name>A0AAE0A070_9ROSI</name>
<accession>A0AAE0A070</accession>
<dbReference type="EMBL" id="JANJYJ010000008">
    <property type="protein sequence ID" value="KAK3195643.1"/>
    <property type="molecule type" value="Genomic_DNA"/>
</dbReference>
<protein>
    <submittedName>
        <fullName evidence="2">Uncharacterized protein</fullName>
    </submittedName>
</protein>
<comment type="caution">
    <text evidence="2">The sequence shown here is derived from an EMBL/GenBank/DDBJ whole genome shotgun (WGS) entry which is preliminary data.</text>
</comment>
<dbReference type="AlphaFoldDB" id="A0AAE0A070"/>
<evidence type="ECO:0000256" key="1">
    <source>
        <dbReference type="SAM" id="MobiDB-lite"/>
    </source>
</evidence>
<feature type="compositionally biased region" description="Acidic residues" evidence="1">
    <location>
        <begin position="119"/>
        <end position="136"/>
    </location>
</feature>
<keyword evidence="3" id="KW-1185">Reference proteome</keyword>
<evidence type="ECO:0000313" key="3">
    <source>
        <dbReference type="Proteomes" id="UP001281410"/>
    </source>
</evidence>